<feature type="transmembrane region" description="Helical" evidence="1">
    <location>
        <begin position="35"/>
        <end position="56"/>
    </location>
</feature>
<dbReference type="Proteomes" id="UP000494206">
    <property type="component" value="Unassembled WGS sequence"/>
</dbReference>
<evidence type="ECO:0000313" key="3">
    <source>
        <dbReference type="Proteomes" id="UP000494206"/>
    </source>
</evidence>
<dbReference type="OrthoDB" id="5772816at2759"/>
<organism evidence="2 3">
    <name type="scientific">Caenorhabditis bovis</name>
    <dbReference type="NCBI Taxonomy" id="2654633"/>
    <lineage>
        <taxon>Eukaryota</taxon>
        <taxon>Metazoa</taxon>
        <taxon>Ecdysozoa</taxon>
        <taxon>Nematoda</taxon>
        <taxon>Chromadorea</taxon>
        <taxon>Rhabditida</taxon>
        <taxon>Rhabditina</taxon>
        <taxon>Rhabditomorpha</taxon>
        <taxon>Rhabditoidea</taxon>
        <taxon>Rhabditidae</taxon>
        <taxon>Peloderinae</taxon>
        <taxon>Caenorhabditis</taxon>
    </lineage>
</organism>
<proteinExistence type="predicted"/>
<feature type="transmembrane region" description="Helical" evidence="1">
    <location>
        <begin position="68"/>
        <end position="90"/>
    </location>
</feature>
<dbReference type="EMBL" id="CADEPM010000004">
    <property type="protein sequence ID" value="CAB3405461.1"/>
    <property type="molecule type" value="Genomic_DNA"/>
</dbReference>
<name>A0A8S1EVT8_9PELO</name>
<keyword evidence="3" id="KW-1185">Reference proteome</keyword>
<keyword evidence="1" id="KW-0472">Membrane</keyword>
<comment type="caution">
    <text evidence="2">The sequence shown here is derived from an EMBL/GenBank/DDBJ whole genome shotgun (WGS) entry which is preliminary data.</text>
</comment>
<reference evidence="2 3" key="1">
    <citation type="submission" date="2020-04" db="EMBL/GenBank/DDBJ databases">
        <authorList>
            <person name="Laetsch R D."/>
            <person name="Stevens L."/>
            <person name="Kumar S."/>
            <person name="Blaxter L. M."/>
        </authorList>
    </citation>
    <scope>NUCLEOTIDE SEQUENCE [LARGE SCALE GENOMIC DNA]</scope>
</reference>
<evidence type="ECO:0000256" key="1">
    <source>
        <dbReference type="SAM" id="Phobius"/>
    </source>
</evidence>
<keyword evidence="1" id="KW-0812">Transmembrane</keyword>
<keyword evidence="1" id="KW-1133">Transmembrane helix</keyword>
<dbReference type="AlphaFoldDB" id="A0A8S1EVT8"/>
<gene>
    <name evidence="2" type="ORF">CBOVIS_LOCUS7657</name>
</gene>
<protein>
    <submittedName>
        <fullName evidence="2">Uncharacterized protein</fullName>
    </submittedName>
</protein>
<sequence>MTAFICFLIGGCTVHCLILHGLKQTRFRFMMPAILWQSFLMCMLGITCLIAIGELVSEGNLSARDEMMAKITLCVCPTLFALQGLMLIIISKCRHYIQCKRRHIRNGLPPPVREVIRISNMNKVSSMELSVDSPYQLHTPRS</sequence>
<evidence type="ECO:0000313" key="2">
    <source>
        <dbReference type="EMBL" id="CAB3405461.1"/>
    </source>
</evidence>
<accession>A0A8S1EVT8</accession>